<dbReference type="Pfam" id="PF00270">
    <property type="entry name" value="DEAD"/>
    <property type="match status" value="1"/>
</dbReference>
<dbReference type="Proteomes" id="UP000822688">
    <property type="component" value="Chromosome 9"/>
</dbReference>
<feature type="domain" description="Helicase C-terminal" evidence="15">
    <location>
        <begin position="774"/>
        <end position="935"/>
    </location>
</feature>
<feature type="region of interest" description="Disordered" evidence="13">
    <location>
        <begin position="186"/>
        <end position="209"/>
    </location>
</feature>
<feature type="domain" description="Helicase ATP-binding" evidence="14">
    <location>
        <begin position="584"/>
        <end position="753"/>
    </location>
</feature>
<evidence type="ECO:0000256" key="1">
    <source>
        <dbReference type="ARBA" id="ARBA00004123"/>
    </source>
</evidence>
<dbReference type="GO" id="GO:0005737">
    <property type="term" value="C:cytoplasm"/>
    <property type="evidence" value="ECO:0007669"/>
    <property type="project" value="TreeGrafter"/>
</dbReference>
<feature type="compositionally biased region" description="Basic residues" evidence="13">
    <location>
        <begin position="433"/>
        <end position="460"/>
    </location>
</feature>
<dbReference type="EMBL" id="CM026430">
    <property type="protein sequence ID" value="KAG0562918.1"/>
    <property type="molecule type" value="Genomic_DNA"/>
</dbReference>
<dbReference type="PANTHER" id="PTHR13710:SF108">
    <property type="entry name" value="ATP-DEPENDENT DNA HELICASE Q4"/>
    <property type="match status" value="1"/>
</dbReference>
<dbReference type="GO" id="GO:0043138">
    <property type="term" value="F:3'-5' DNA helicase activity"/>
    <property type="evidence" value="ECO:0007669"/>
    <property type="project" value="UniProtKB-EC"/>
</dbReference>
<dbReference type="FunFam" id="3.40.50.300:FF:000772">
    <property type="entry name" value="ATP-dependent DNA helicase Q4"/>
    <property type="match status" value="1"/>
</dbReference>
<dbReference type="GO" id="GO:0003677">
    <property type="term" value="F:DNA binding"/>
    <property type="evidence" value="ECO:0007669"/>
    <property type="project" value="UniProtKB-KW"/>
</dbReference>
<dbReference type="GO" id="GO:0000724">
    <property type="term" value="P:double-strand break repair via homologous recombination"/>
    <property type="evidence" value="ECO:0007669"/>
    <property type="project" value="TreeGrafter"/>
</dbReference>
<evidence type="ECO:0000256" key="12">
    <source>
        <dbReference type="ARBA" id="ARBA00049360"/>
    </source>
</evidence>
<dbReference type="NCBIfam" id="TIGR00614">
    <property type="entry name" value="recQ_fam"/>
    <property type="match status" value="1"/>
</dbReference>
<dbReference type="PROSITE" id="PS51192">
    <property type="entry name" value="HELICASE_ATP_BIND_1"/>
    <property type="match status" value="1"/>
</dbReference>
<feature type="compositionally biased region" description="Basic residues" evidence="13">
    <location>
        <begin position="314"/>
        <end position="326"/>
    </location>
</feature>
<comment type="subcellular location">
    <subcellularLocation>
        <location evidence="1">Nucleus</location>
    </subcellularLocation>
</comment>
<evidence type="ECO:0000313" key="16">
    <source>
        <dbReference type="EMBL" id="KAG0562918.1"/>
    </source>
</evidence>
<reference evidence="16" key="1">
    <citation type="submission" date="2020-06" db="EMBL/GenBank/DDBJ databases">
        <title>WGS assembly of Ceratodon purpureus strain R40.</title>
        <authorList>
            <person name="Carey S.B."/>
            <person name="Jenkins J."/>
            <person name="Shu S."/>
            <person name="Lovell J.T."/>
            <person name="Sreedasyam A."/>
            <person name="Maumus F."/>
            <person name="Tiley G.P."/>
            <person name="Fernandez-Pozo N."/>
            <person name="Barry K."/>
            <person name="Chen C."/>
            <person name="Wang M."/>
            <person name="Lipzen A."/>
            <person name="Daum C."/>
            <person name="Saski C.A."/>
            <person name="Payton A.C."/>
            <person name="Mcbreen J.C."/>
            <person name="Conrad R.E."/>
            <person name="Kollar L.M."/>
            <person name="Olsson S."/>
            <person name="Huttunen S."/>
            <person name="Landis J.B."/>
            <person name="Wickett N.J."/>
            <person name="Johnson M.G."/>
            <person name="Rensing S.A."/>
            <person name="Grimwood J."/>
            <person name="Schmutz J."/>
            <person name="Mcdaniel S.F."/>
        </authorList>
    </citation>
    <scope>NUCLEOTIDE SEQUENCE</scope>
    <source>
        <strain evidence="16">R40</strain>
    </source>
</reference>
<evidence type="ECO:0000256" key="11">
    <source>
        <dbReference type="ARBA" id="ARBA00034808"/>
    </source>
</evidence>
<keyword evidence="6" id="KW-0067">ATP-binding</keyword>
<keyword evidence="5" id="KW-0347">Helicase</keyword>
<keyword evidence="9" id="KW-0539">Nucleus</keyword>
<dbReference type="InterPro" id="IPR004589">
    <property type="entry name" value="DNA_helicase_ATP-dep_RecQ"/>
</dbReference>
<comment type="catalytic activity">
    <reaction evidence="10">
        <text>Couples ATP hydrolysis with the unwinding of duplex DNA by translocating in the 3'-5' direction.</text>
        <dbReference type="EC" id="5.6.2.4"/>
    </reaction>
</comment>
<protein>
    <recommendedName>
        <fullName evidence="11">DNA 3'-5' helicase</fullName>
        <ecNumber evidence="11">5.6.2.4</ecNumber>
    </recommendedName>
</protein>
<feature type="compositionally biased region" description="Basic and acidic residues" evidence="13">
    <location>
        <begin position="338"/>
        <end position="353"/>
    </location>
</feature>
<dbReference type="InterPro" id="IPR014001">
    <property type="entry name" value="Helicase_ATP-bd"/>
</dbReference>
<dbReference type="AlphaFoldDB" id="A0A8T0GYV6"/>
<evidence type="ECO:0000259" key="14">
    <source>
        <dbReference type="PROSITE" id="PS51192"/>
    </source>
</evidence>
<evidence type="ECO:0000256" key="9">
    <source>
        <dbReference type="ARBA" id="ARBA00023242"/>
    </source>
</evidence>
<dbReference type="SMART" id="SM00490">
    <property type="entry name" value="HELICc"/>
    <property type="match status" value="1"/>
</dbReference>
<sequence length="1221" mass="133265">MGGAMEGSGGVAYGGVGAEKENLKTQLRSCRPGKRVLVEGLRGDDHIEQVCKKVRTGQERSEAGSFLRRGVGGSRAVSRSWSECNLGPGRLGSEGAAPSLQRSLFGREAEGGALQEPLKPLNVQANGVRRESVSKLPELVSPMGGLPLGLTIKVQRHGRASEVSDDLRLNAVSAGSFASAGRSSLFGKSNRSDVSETIDPPSFTDSQPLLESRVPLRKSFSHPKSVEKAISADVERPKVVLEPVAVLNSAPKAALSGTSRGRTQLSVEEDSGPTVPLPVRRSSRNRGASSVRDEDPTYEPAQLLNEDIPESKNKKVSRAKTTRKSKSACDDAEVVPSHVEKQSELPSQSHEEGQLLSETAGDGEKPPRKRAPVKRKVSSEAQEESSWSHPKALKKKTPANRSSGASLQPAKRPTQLRPGERDNFVKLNINGKGGRRKFINGSRTKRPSVYGRRKSFKKYKKTSEEDGDLGGQGMVDGDDNVDTTVGPSKRKATKKNQAGLDAEGPSTSGRSLWVDEGWFDKNVAKDSTPDTPSPAAVEKTPEELERLKEAVTKARHDPTEDNLLDVLEPVFGYKSFRTGQLAAIQRVLALQSTLLVLPTGAGKSLSYQLPAYVLPGLTLVISPLVALMADQLQHLPPLLPGGLINSSQTTSESTEVMSRLISGQIKVLFISPERLFSESFLSALDALPEISLAVVDEAHCLSEWSHNFRPSYYRLGSILKQRLRVPCVLALTATATKETECSITKALSIPLSGIVQAVHVRQNLHLSVSRPSHRRKDLLALLKSSPFSDVKSIIIYCTYQAEADDISKYLEENKIAAKSYHSGRPSSERARVYQLFCSNKLRVVVATVAFGMGLDKSDIGSVIHYNMPRSLEHYVQETGRAGRDGKPAFCHLFLDDTDYLKLRSLAHSDGADTFAVNKFLCRVFQSPPDASKTMSSINVEQTANELDLKEEVMATLLSFMEVGDVQYVHVHSKLKATCNLSFYRTSATLLAKHSALVATIVQRCQPKHGHYTFQVPAIANEAGLSLFQVQQELQRLQSAGEISYELQDLAFCFSVLEVPDDICALTTSITARLSEVEKCKVAKLDAMYTAAAAAAAYRGEEKSTDSECTGQQLSLQNNISSYFSRCEVNLSTQSVPSIVESTSSFLRADIKVFLKTHENTSFTGRAVARIFHGLWSPAYPYAAWCKNHFWGRYSKTCFNAVREAATSQILELRAKKRVTSP</sequence>
<dbReference type="GO" id="GO:0009378">
    <property type="term" value="F:four-way junction helicase activity"/>
    <property type="evidence" value="ECO:0007669"/>
    <property type="project" value="TreeGrafter"/>
</dbReference>
<dbReference type="SMART" id="SM00487">
    <property type="entry name" value="DEXDc"/>
    <property type="match status" value="1"/>
</dbReference>
<evidence type="ECO:0000256" key="3">
    <source>
        <dbReference type="ARBA" id="ARBA00022741"/>
    </source>
</evidence>
<feature type="region of interest" description="Disordered" evidence="13">
    <location>
        <begin position="254"/>
        <end position="507"/>
    </location>
</feature>
<feature type="compositionally biased region" description="Polar residues" evidence="13">
    <location>
        <begin position="256"/>
        <end position="266"/>
    </location>
</feature>
<keyword evidence="4" id="KW-0378">Hydrolase</keyword>
<dbReference type="PROSITE" id="PS51194">
    <property type="entry name" value="HELICASE_CTER"/>
    <property type="match status" value="1"/>
</dbReference>
<dbReference type="CDD" id="cd18018">
    <property type="entry name" value="DEXHc_RecQ4-like"/>
    <property type="match status" value="1"/>
</dbReference>
<evidence type="ECO:0000256" key="4">
    <source>
        <dbReference type="ARBA" id="ARBA00022801"/>
    </source>
</evidence>
<dbReference type="EC" id="5.6.2.4" evidence="11"/>
<evidence type="ECO:0000256" key="7">
    <source>
        <dbReference type="ARBA" id="ARBA00023125"/>
    </source>
</evidence>
<dbReference type="Gene3D" id="3.40.50.300">
    <property type="entry name" value="P-loop containing nucleotide triphosphate hydrolases"/>
    <property type="match status" value="2"/>
</dbReference>
<evidence type="ECO:0000256" key="10">
    <source>
        <dbReference type="ARBA" id="ARBA00034617"/>
    </source>
</evidence>
<evidence type="ECO:0000256" key="13">
    <source>
        <dbReference type="SAM" id="MobiDB-lite"/>
    </source>
</evidence>
<dbReference type="GO" id="GO:0005694">
    <property type="term" value="C:chromosome"/>
    <property type="evidence" value="ECO:0007669"/>
    <property type="project" value="TreeGrafter"/>
</dbReference>
<keyword evidence="17" id="KW-1185">Reference proteome</keyword>
<gene>
    <name evidence="16" type="ORF">KC19_9G182700</name>
</gene>
<evidence type="ECO:0000256" key="5">
    <source>
        <dbReference type="ARBA" id="ARBA00022806"/>
    </source>
</evidence>
<evidence type="ECO:0000259" key="15">
    <source>
        <dbReference type="PROSITE" id="PS51194"/>
    </source>
</evidence>
<dbReference type="GO" id="GO:0005524">
    <property type="term" value="F:ATP binding"/>
    <property type="evidence" value="ECO:0007669"/>
    <property type="project" value="UniProtKB-KW"/>
</dbReference>
<accession>A0A8T0GYV6</accession>
<dbReference type="PANTHER" id="PTHR13710">
    <property type="entry name" value="DNA HELICASE RECQ FAMILY MEMBER"/>
    <property type="match status" value="1"/>
</dbReference>
<evidence type="ECO:0000256" key="2">
    <source>
        <dbReference type="ARBA" id="ARBA00005446"/>
    </source>
</evidence>
<comment type="caution">
    <text evidence="16">The sequence shown here is derived from an EMBL/GenBank/DDBJ whole genome shotgun (WGS) entry which is preliminary data.</text>
</comment>
<dbReference type="InterPro" id="IPR027417">
    <property type="entry name" value="P-loop_NTPase"/>
</dbReference>
<dbReference type="Pfam" id="PF00271">
    <property type="entry name" value="Helicase_C"/>
    <property type="match status" value="1"/>
</dbReference>
<dbReference type="GO" id="GO:0016787">
    <property type="term" value="F:hydrolase activity"/>
    <property type="evidence" value="ECO:0007669"/>
    <property type="project" value="UniProtKB-KW"/>
</dbReference>
<evidence type="ECO:0000256" key="6">
    <source>
        <dbReference type="ARBA" id="ARBA00022840"/>
    </source>
</evidence>
<keyword evidence="3" id="KW-0547">Nucleotide-binding</keyword>
<proteinExistence type="inferred from homology"/>
<evidence type="ECO:0000313" key="17">
    <source>
        <dbReference type="Proteomes" id="UP000822688"/>
    </source>
</evidence>
<keyword evidence="8" id="KW-0413">Isomerase</keyword>
<keyword evidence="7" id="KW-0238">DNA-binding</keyword>
<comment type="similarity">
    <text evidence="2">Belongs to the helicase family. RecQ subfamily.</text>
</comment>
<dbReference type="GO" id="GO:0005634">
    <property type="term" value="C:nucleus"/>
    <property type="evidence" value="ECO:0007669"/>
    <property type="project" value="UniProtKB-SubCell"/>
</dbReference>
<dbReference type="InterPro" id="IPR011545">
    <property type="entry name" value="DEAD/DEAH_box_helicase_dom"/>
</dbReference>
<dbReference type="InterPro" id="IPR001650">
    <property type="entry name" value="Helicase_C-like"/>
</dbReference>
<dbReference type="CDD" id="cd18794">
    <property type="entry name" value="SF2_C_RecQ"/>
    <property type="match status" value="1"/>
</dbReference>
<comment type="catalytic activity">
    <reaction evidence="12">
        <text>ATP + H2O = ADP + phosphate + H(+)</text>
        <dbReference type="Rhea" id="RHEA:13065"/>
        <dbReference type="ChEBI" id="CHEBI:15377"/>
        <dbReference type="ChEBI" id="CHEBI:15378"/>
        <dbReference type="ChEBI" id="CHEBI:30616"/>
        <dbReference type="ChEBI" id="CHEBI:43474"/>
        <dbReference type="ChEBI" id="CHEBI:456216"/>
    </reaction>
</comment>
<dbReference type="SUPFAM" id="SSF52540">
    <property type="entry name" value="P-loop containing nucleoside triphosphate hydrolases"/>
    <property type="match status" value="1"/>
</dbReference>
<name>A0A8T0GYV6_CERPU</name>
<organism evidence="16 17">
    <name type="scientific">Ceratodon purpureus</name>
    <name type="common">Fire moss</name>
    <name type="synonym">Dicranum purpureum</name>
    <dbReference type="NCBI Taxonomy" id="3225"/>
    <lineage>
        <taxon>Eukaryota</taxon>
        <taxon>Viridiplantae</taxon>
        <taxon>Streptophyta</taxon>
        <taxon>Embryophyta</taxon>
        <taxon>Bryophyta</taxon>
        <taxon>Bryophytina</taxon>
        <taxon>Bryopsida</taxon>
        <taxon>Dicranidae</taxon>
        <taxon>Pseudoditrichales</taxon>
        <taxon>Ditrichaceae</taxon>
        <taxon>Ceratodon</taxon>
    </lineage>
</organism>
<evidence type="ECO:0000256" key="8">
    <source>
        <dbReference type="ARBA" id="ARBA00023235"/>
    </source>
</evidence>
<feature type="compositionally biased region" description="Basic residues" evidence="13">
    <location>
        <begin position="367"/>
        <end position="376"/>
    </location>
</feature>